<evidence type="ECO:0000256" key="6">
    <source>
        <dbReference type="ARBA" id="ARBA00023170"/>
    </source>
</evidence>
<accession>A0A2A2KQ64</accession>
<evidence type="ECO:0000256" key="4">
    <source>
        <dbReference type="ARBA" id="ARBA00023040"/>
    </source>
</evidence>
<evidence type="ECO:0000256" key="8">
    <source>
        <dbReference type="RuleBase" id="RU000688"/>
    </source>
</evidence>
<sequence>MAIEAIALRNNSYAVARDRNTDNERSMDSVSGLPLAMLFSLLTLIGVLGNLIVIYAIAGDKKMRSSVMNILLLNLAVADLLNLVFTSSEWLSPVTLGTTQWLWPAFLCSVCRYLECVFLFTSISTQLIVCVERYLAIIYPLRARLYCSRPNAFIAVLVAWAFSALFAAPYAYLNFYKSSTQHLETQKKASDSLKTRRNVVKMLIACVFVYFICYSPIQVIFLSKALLNVTIHPPYEFILIFNALAMTCSASNPLLYTLFSTKFRRRLRHLLFCSRDSGFFSKDFSQASPRPTQITNYYALNQGTTTYYTNNNNSPTKCNGYEMQ</sequence>
<dbReference type="CDD" id="cd00637">
    <property type="entry name" value="7tm_classA_rhodopsin-like"/>
    <property type="match status" value="1"/>
</dbReference>
<evidence type="ECO:0000259" key="10">
    <source>
        <dbReference type="PROSITE" id="PS50262"/>
    </source>
</evidence>
<dbReference type="SMART" id="SM01381">
    <property type="entry name" value="7TM_GPCR_Srsx"/>
    <property type="match status" value="1"/>
</dbReference>
<feature type="transmembrane region" description="Helical" evidence="9">
    <location>
        <begin position="198"/>
        <end position="217"/>
    </location>
</feature>
<evidence type="ECO:0000256" key="7">
    <source>
        <dbReference type="ARBA" id="ARBA00023224"/>
    </source>
</evidence>
<organism evidence="11 12">
    <name type="scientific">Diploscapter pachys</name>
    <dbReference type="NCBI Taxonomy" id="2018661"/>
    <lineage>
        <taxon>Eukaryota</taxon>
        <taxon>Metazoa</taxon>
        <taxon>Ecdysozoa</taxon>
        <taxon>Nematoda</taxon>
        <taxon>Chromadorea</taxon>
        <taxon>Rhabditida</taxon>
        <taxon>Rhabditina</taxon>
        <taxon>Rhabditomorpha</taxon>
        <taxon>Rhabditoidea</taxon>
        <taxon>Rhabditidae</taxon>
        <taxon>Diploscapter</taxon>
    </lineage>
</organism>
<dbReference type="PANTHER" id="PTHR45695">
    <property type="entry name" value="LEUCOKININ RECEPTOR-RELATED"/>
    <property type="match status" value="1"/>
</dbReference>
<feature type="transmembrane region" description="Helical" evidence="9">
    <location>
        <begin position="152"/>
        <end position="173"/>
    </location>
</feature>
<comment type="subcellular location">
    <subcellularLocation>
        <location evidence="1">Membrane</location>
        <topology evidence="1">Multi-pass membrane protein</topology>
    </subcellularLocation>
</comment>
<feature type="transmembrane region" description="Helical" evidence="9">
    <location>
        <begin position="127"/>
        <end position="146"/>
    </location>
</feature>
<dbReference type="PROSITE" id="PS50262">
    <property type="entry name" value="G_PROTEIN_RECEP_F1_2"/>
    <property type="match status" value="1"/>
</dbReference>
<keyword evidence="7 8" id="KW-0807">Transducer</keyword>
<dbReference type="InterPro" id="IPR000276">
    <property type="entry name" value="GPCR_Rhodpsn"/>
</dbReference>
<dbReference type="PANTHER" id="PTHR45695:SF9">
    <property type="entry name" value="LEUCOKININ RECEPTOR"/>
    <property type="match status" value="1"/>
</dbReference>
<dbReference type="AlphaFoldDB" id="A0A2A2KQ64"/>
<feature type="transmembrane region" description="Helical" evidence="9">
    <location>
        <begin position="237"/>
        <end position="259"/>
    </location>
</feature>
<dbReference type="InterPro" id="IPR017452">
    <property type="entry name" value="GPCR_Rhodpsn_7TM"/>
</dbReference>
<keyword evidence="12" id="KW-1185">Reference proteome</keyword>
<dbReference type="GO" id="GO:0005886">
    <property type="term" value="C:plasma membrane"/>
    <property type="evidence" value="ECO:0007669"/>
    <property type="project" value="TreeGrafter"/>
</dbReference>
<protein>
    <recommendedName>
        <fullName evidence="10">G-protein coupled receptors family 1 profile domain-containing protein</fullName>
    </recommendedName>
</protein>
<keyword evidence="5 9" id="KW-0472">Membrane</keyword>
<evidence type="ECO:0000313" key="12">
    <source>
        <dbReference type="Proteomes" id="UP000218231"/>
    </source>
</evidence>
<evidence type="ECO:0000256" key="3">
    <source>
        <dbReference type="ARBA" id="ARBA00022989"/>
    </source>
</evidence>
<dbReference type="STRING" id="2018661.A0A2A2KQ64"/>
<dbReference type="Gene3D" id="1.20.1070.10">
    <property type="entry name" value="Rhodopsin 7-helix transmembrane proteins"/>
    <property type="match status" value="2"/>
</dbReference>
<name>A0A2A2KQ64_9BILA</name>
<dbReference type="SUPFAM" id="SSF81321">
    <property type="entry name" value="Family A G protein-coupled receptor-like"/>
    <property type="match status" value="1"/>
</dbReference>
<evidence type="ECO:0000256" key="2">
    <source>
        <dbReference type="ARBA" id="ARBA00022692"/>
    </source>
</evidence>
<feature type="transmembrane region" description="Helical" evidence="9">
    <location>
        <begin position="35"/>
        <end position="58"/>
    </location>
</feature>
<feature type="domain" description="G-protein coupled receptors family 1 profile" evidence="10">
    <location>
        <begin position="49"/>
        <end position="244"/>
    </location>
</feature>
<keyword evidence="6 8" id="KW-0675">Receptor</keyword>
<dbReference type="GO" id="GO:0004930">
    <property type="term" value="F:G protein-coupled receptor activity"/>
    <property type="evidence" value="ECO:0007669"/>
    <property type="project" value="UniProtKB-KW"/>
</dbReference>
<keyword evidence="4 8" id="KW-0297">G-protein coupled receptor</keyword>
<dbReference type="EMBL" id="LIAE01007966">
    <property type="protein sequence ID" value="PAV76082.1"/>
    <property type="molecule type" value="Genomic_DNA"/>
</dbReference>
<keyword evidence="2 8" id="KW-0812">Transmembrane</keyword>
<dbReference type="OrthoDB" id="5810838at2759"/>
<dbReference type="Pfam" id="PF00001">
    <property type="entry name" value="7tm_1"/>
    <property type="match status" value="1"/>
</dbReference>
<reference evidence="11 12" key="1">
    <citation type="journal article" date="2017" name="Curr. Biol.">
        <title>Genome architecture and evolution of a unichromosomal asexual nematode.</title>
        <authorList>
            <person name="Fradin H."/>
            <person name="Zegar C."/>
            <person name="Gutwein M."/>
            <person name="Lucas J."/>
            <person name="Kovtun M."/>
            <person name="Corcoran D."/>
            <person name="Baugh L.R."/>
            <person name="Kiontke K."/>
            <person name="Gunsalus K."/>
            <person name="Fitch D.H."/>
            <person name="Piano F."/>
        </authorList>
    </citation>
    <scope>NUCLEOTIDE SEQUENCE [LARGE SCALE GENOMIC DNA]</scope>
    <source>
        <strain evidence="11">PF1309</strain>
    </source>
</reference>
<evidence type="ECO:0000256" key="9">
    <source>
        <dbReference type="SAM" id="Phobius"/>
    </source>
</evidence>
<dbReference type="Proteomes" id="UP000218231">
    <property type="component" value="Unassembled WGS sequence"/>
</dbReference>
<dbReference type="PRINTS" id="PR00237">
    <property type="entry name" value="GPCRRHODOPSN"/>
</dbReference>
<proteinExistence type="inferred from homology"/>
<evidence type="ECO:0000256" key="1">
    <source>
        <dbReference type="ARBA" id="ARBA00004141"/>
    </source>
</evidence>
<evidence type="ECO:0000256" key="5">
    <source>
        <dbReference type="ARBA" id="ARBA00023136"/>
    </source>
</evidence>
<evidence type="ECO:0000313" key="11">
    <source>
        <dbReference type="EMBL" id="PAV76082.1"/>
    </source>
</evidence>
<comment type="similarity">
    <text evidence="8">Belongs to the G-protein coupled receptor 1 family.</text>
</comment>
<dbReference type="PROSITE" id="PS00237">
    <property type="entry name" value="G_PROTEIN_RECEP_F1_1"/>
    <property type="match status" value="1"/>
</dbReference>
<keyword evidence="3 9" id="KW-1133">Transmembrane helix</keyword>
<gene>
    <name evidence="11" type="ORF">WR25_05276</name>
</gene>
<comment type="caution">
    <text evidence="11">The sequence shown here is derived from an EMBL/GenBank/DDBJ whole genome shotgun (WGS) entry which is preliminary data.</text>
</comment>